<feature type="chain" id="PRO_5043075110" description="Urocanate reductase" evidence="8">
    <location>
        <begin position="23"/>
        <end position="587"/>
    </location>
</feature>
<accession>A0A318KXC0</accession>
<evidence type="ECO:0000256" key="6">
    <source>
        <dbReference type="ARBA" id="ARBA00023002"/>
    </source>
</evidence>
<dbReference type="InterPro" id="IPR027477">
    <property type="entry name" value="Succ_DH/fumarate_Rdtase_cat_sf"/>
</dbReference>
<evidence type="ECO:0000256" key="4">
    <source>
        <dbReference type="ARBA" id="ARBA00022630"/>
    </source>
</evidence>
<dbReference type="PANTHER" id="PTHR43400:SF7">
    <property type="entry name" value="FAD-DEPENDENT OXIDOREDUCTASE 2 FAD BINDING DOMAIN-CONTAINING PROTEIN"/>
    <property type="match status" value="1"/>
</dbReference>
<dbReference type="SUPFAM" id="SSF51905">
    <property type="entry name" value="FAD/NAD(P)-binding domain"/>
    <property type="match status" value="1"/>
</dbReference>
<name>A0A318KXC0_9FIRM</name>
<dbReference type="PROSITE" id="PS51257">
    <property type="entry name" value="PROKAR_LIPOPROTEIN"/>
    <property type="match status" value="1"/>
</dbReference>
<proteinExistence type="inferred from homology"/>
<gene>
    <name evidence="10" type="ORF">DES51_101147</name>
</gene>
<dbReference type="Gene3D" id="3.50.50.60">
    <property type="entry name" value="FAD/NAD(P)-binding domain"/>
    <property type="match status" value="1"/>
</dbReference>
<feature type="signal peptide" evidence="8">
    <location>
        <begin position="1"/>
        <end position="22"/>
    </location>
</feature>
<feature type="domain" description="FMN-binding" evidence="9">
    <location>
        <begin position="42"/>
        <end position="116"/>
    </location>
</feature>
<dbReference type="PANTHER" id="PTHR43400">
    <property type="entry name" value="FUMARATE REDUCTASE"/>
    <property type="match status" value="1"/>
</dbReference>
<dbReference type="GO" id="GO:0010181">
    <property type="term" value="F:FMN binding"/>
    <property type="evidence" value="ECO:0007669"/>
    <property type="project" value="InterPro"/>
</dbReference>
<evidence type="ECO:0000256" key="2">
    <source>
        <dbReference type="ARBA" id="ARBA00013137"/>
    </source>
</evidence>
<protein>
    <recommendedName>
        <fullName evidence="3 8">Urocanate reductase</fullName>
        <ecNumber evidence="2 8">1.3.99.33</ecNumber>
    </recommendedName>
</protein>
<dbReference type="Gene3D" id="3.90.700.10">
    <property type="entry name" value="Succinate dehydrogenase/fumarate reductase flavoprotein, catalytic domain"/>
    <property type="match status" value="1"/>
</dbReference>
<dbReference type="InterPro" id="IPR007329">
    <property type="entry name" value="FMN-bd"/>
</dbReference>
<dbReference type="InterPro" id="IPR003953">
    <property type="entry name" value="FAD-dep_OxRdtase_2_FAD-bd"/>
</dbReference>
<dbReference type="OrthoDB" id="9806724at2"/>
<evidence type="ECO:0000256" key="1">
    <source>
        <dbReference type="ARBA" id="ARBA00008040"/>
    </source>
</evidence>
<comment type="cofactor">
    <cofactor evidence="8">
        <name>FMN</name>
        <dbReference type="ChEBI" id="CHEBI:58210"/>
    </cofactor>
    <text evidence="8">Binds 1 or 2 FMN covalently per subunit.</text>
</comment>
<comment type="catalytic activity">
    <reaction evidence="7 8">
        <text>dihydrourocanate + A = urocanate + AH2</text>
        <dbReference type="Rhea" id="RHEA:36059"/>
        <dbReference type="ChEBI" id="CHEBI:13193"/>
        <dbReference type="ChEBI" id="CHEBI:17499"/>
        <dbReference type="ChEBI" id="CHEBI:27247"/>
        <dbReference type="ChEBI" id="CHEBI:72991"/>
        <dbReference type="EC" id="1.3.99.33"/>
    </reaction>
</comment>
<dbReference type="STRING" id="1034346.GCA_000313565_00146"/>
<dbReference type="SMART" id="SM00900">
    <property type="entry name" value="FMN_bind"/>
    <property type="match status" value="1"/>
</dbReference>
<comment type="caution">
    <text evidence="10">The sequence shown here is derived from an EMBL/GenBank/DDBJ whole genome shotgun (WGS) entry which is preliminary data.</text>
</comment>
<dbReference type="Pfam" id="PF04205">
    <property type="entry name" value="FMN_bind"/>
    <property type="match status" value="1"/>
</dbReference>
<dbReference type="NCBIfam" id="TIGR01813">
    <property type="entry name" value="flavo_cyto_c"/>
    <property type="match status" value="1"/>
</dbReference>
<keyword evidence="8" id="KW-0732">Signal</keyword>
<dbReference type="InterPro" id="IPR050315">
    <property type="entry name" value="FAD-oxidoreductase_2"/>
</dbReference>
<dbReference type="EC" id="1.3.99.33" evidence="2 8"/>
<evidence type="ECO:0000313" key="11">
    <source>
        <dbReference type="Proteomes" id="UP000247612"/>
    </source>
</evidence>
<evidence type="ECO:0000256" key="7">
    <source>
        <dbReference type="ARBA" id="ARBA00049922"/>
    </source>
</evidence>
<dbReference type="FunFam" id="3.90.700.10:FF:000007">
    <property type="entry name" value="NADH-dependent fumarate reductase"/>
    <property type="match status" value="1"/>
</dbReference>
<reference evidence="10 11" key="1">
    <citation type="submission" date="2018-05" db="EMBL/GenBank/DDBJ databases">
        <title>Genomic Encyclopedia of Type Strains, Phase IV (KMG-IV): sequencing the most valuable type-strain genomes for metagenomic binning, comparative biology and taxonomic classification.</title>
        <authorList>
            <person name="Goeker M."/>
        </authorList>
    </citation>
    <scope>NUCLEOTIDE SEQUENCE [LARGE SCALE GENOMIC DNA]</scope>
    <source>
        <strain evidence="10 11">JC118</strain>
    </source>
</reference>
<dbReference type="NCBIfam" id="NF005064">
    <property type="entry name" value="PRK06481.1"/>
    <property type="match status" value="1"/>
</dbReference>
<dbReference type="EMBL" id="QJKH01000001">
    <property type="protein sequence ID" value="PXX81538.1"/>
    <property type="molecule type" value="Genomic_DNA"/>
</dbReference>
<dbReference type="InterPro" id="IPR010960">
    <property type="entry name" value="Flavocytochrome_c"/>
</dbReference>
<dbReference type="Pfam" id="PF00890">
    <property type="entry name" value="FAD_binding_2"/>
    <property type="match status" value="1"/>
</dbReference>
<dbReference type="RefSeq" id="WP_022936454.1">
    <property type="nucleotide sequence ID" value="NZ_CABKRQ010000001.1"/>
</dbReference>
<evidence type="ECO:0000259" key="9">
    <source>
        <dbReference type="SMART" id="SM00900"/>
    </source>
</evidence>
<evidence type="ECO:0000313" key="10">
    <source>
        <dbReference type="EMBL" id="PXX81538.1"/>
    </source>
</evidence>
<keyword evidence="6 8" id="KW-0560">Oxidoreductase</keyword>
<comment type="cofactor">
    <cofactor evidence="8">
        <name>FAD</name>
        <dbReference type="ChEBI" id="CHEBI:57692"/>
    </cofactor>
    <text evidence="8">Binds 1 FAD per subunit.</text>
</comment>
<comment type="similarity">
    <text evidence="1 8">Belongs to the FAD-dependent oxidoreductase 2 family. FRD/SDH subfamily.</text>
</comment>
<evidence type="ECO:0000256" key="3">
    <source>
        <dbReference type="ARBA" id="ARBA00015872"/>
    </source>
</evidence>
<dbReference type="GeneID" id="94442307"/>
<evidence type="ECO:0000256" key="8">
    <source>
        <dbReference type="RuleBase" id="RU366062"/>
    </source>
</evidence>
<dbReference type="PRINTS" id="PR00368">
    <property type="entry name" value="FADPNR"/>
</dbReference>
<dbReference type="GO" id="GO:0016020">
    <property type="term" value="C:membrane"/>
    <property type="evidence" value="ECO:0007669"/>
    <property type="project" value="InterPro"/>
</dbReference>
<keyword evidence="11" id="KW-1185">Reference proteome</keyword>
<organism evidence="10 11">
    <name type="scientific">Dielma fastidiosa</name>
    <dbReference type="NCBI Taxonomy" id="1034346"/>
    <lineage>
        <taxon>Bacteria</taxon>
        <taxon>Bacillati</taxon>
        <taxon>Bacillota</taxon>
        <taxon>Erysipelotrichia</taxon>
        <taxon>Erysipelotrichales</taxon>
        <taxon>Erysipelotrichaceae</taxon>
        <taxon>Dielma</taxon>
    </lineage>
</organism>
<dbReference type="GO" id="GO:0033765">
    <property type="term" value="F:steroid dehydrogenase activity, acting on the CH-CH group of donors"/>
    <property type="evidence" value="ECO:0007669"/>
    <property type="project" value="UniProtKB-ARBA"/>
</dbReference>
<dbReference type="Proteomes" id="UP000247612">
    <property type="component" value="Unassembled WGS sequence"/>
</dbReference>
<keyword evidence="4 8" id="KW-0285">Flavoprotein</keyword>
<evidence type="ECO:0000256" key="5">
    <source>
        <dbReference type="ARBA" id="ARBA00022827"/>
    </source>
</evidence>
<dbReference type="SUPFAM" id="SSF56425">
    <property type="entry name" value="Succinate dehydrogenase/fumarate reductase flavoprotein, catalytic domain"/>
    <property type="match status" value="1"/>
</dbReference>
<sequence length="587" mass="60442">MKFKKLAALAVSAMLIAGCSTGGGTGDGATFKAGTYEGSAAGFGGDLKVEVVLSDEAIDSVTVTENSETEGIGSKAVETLPQAIVDAQSVDVDSVSGATVSSEAIKAAVTMALEAAGVDVASLKPVVSGPVEKEDKTMDVDVVIVGAGGAGMSAAITAAEEGKKVLLIEKAPMVGGNTSRATGGMNAAETKYQKEAGIEDSVDLFVEDTMTGGHNLNNEELVRTLAENSASAIDWLDSIGAHLNDVGKAGGASVSRSHRPLDENGKILSVGSYLVPIMEKACADKGVEIMLETEATEIIMKDGQAVGVKAESKTANLTVNAKSVIITTGGFGGNLDMVVEYKPELKGYVTTNAPTITGDGIKMLEAAGADFVDMDQIQIHPTVVQSNGALITESLRGDGAILINNEGKRFTNEILTRDVVSANVIAQPGSTAWLIVDDAMYQDSTVIQGYVNKGYMTKADTIEDLAKVMNVDAAVLQETMDAWAADIAAQTDAEFGRDDLAEVKYHLDTAPYYAVMIAPGIHHTMGGVKIDTSAEVLDKDGNVIPGLFAAGEVTGGVHGGNRLGGNAVADIVVFGRIAGANAAAYAK</sequence>
<keyword evidence="5 8" id="KW-0274">FAD</keyword>
<dbReference type="Gene3D" id="3.90.1010.20">
    <property type="match status" value="1"/>
</dbReference>
<dbReference type="AlphaFoldDB" id="A0A318KXC0"/>
<dbReference type="InterPro" id="IPR036188">
    <property type="entry name" value="FAD/NAD-bd_sf"/>
</dbReference>